<organism evidence="2 3">
    <name type="scientific">Araneus ventricosus</name>
    <name type="common">Orbweaver spider</name>
    <name type="synonym">Epeira ventricosa</name>
    <dbReference type="NCBI Taxonomy" id="182803"/>
    <lineage>
        <taxon>Eukaryota</taxon>
        <taxon>Metazoa</taxon>
        <taxon>Ecdysozoa</taxon>
        <taxon>Arthropoda</taxon>
        <taxon>Chelicerata</taxon>
        <taxon>Arachnida</taxon>
        <taxon>Araneae</taxon>
        <taxon>Araneomorphae</taxon>
        <taxon>Entelegynae</taxon>
        <taxon>Araneoidea</taxon>
        <taxon>Araneidae</taxon>
        <taxon>Araneus</taxon>
    </lineage>
</organism>
<dbReference type="Proteomes" id="UP000499080">
    <property type="component" value="Unassembled WGS sequence"/>
</dbReference>
<evidence type="ECO:0000313" key="2">
    <source>
        <dbReference type="EMBL" id="GBN87371.1"/>
    </source>
</evidence>
<evidence type="ECO:0000313" key="3">
    <source>
        <dbReference type="Proteomes" id="UP000499080"/>
    </source>
</evidence>
<name>A0A4Y2SHK2_ARAVE</name>
<reference evidence="2 3" key="1">
    <citation type="journal article" date="2019" name="Sci. Rep.">
        <title>Orb-weaving spider Araneus ventricosus genome elucidates the spidroin gene catalogue.</title>
        <authorList>
            <person name="Kono N."/>
            <person name="Nakamura H."/>
            <person name="Ohtoshi R."/>
            <person name="Moran D.A.P."/>
            <person name="Shinohara A."/>
            <person name="Yoshida Y."/>
            <person name="Fujiwara M."/>
            <person name="Mori M."/>
            <person name="Tomita M."/>
            <person name="Arakawa K."/>
        </authorList>
    </citation>
    <scope>NUCLEOTIDE SEQUENCE [LARGE SCALE GENOMIC DNA]</scope>
</reference>
<feature type="non-terminal residue" evidence="2">
    <location>
        <position position="39"/>
    </location>
</feature>
<gene>
    <name evidence="1" type="ORF">AVEN_146023_1</name>
    <name evidence="2" type="ORF">AVEN_173738_1</name>
</gene>
<dbReference type="AlphaFoldDB" id="A0A4Y2SHK2"/>
<comment type="caution">
    <text evidence="2">The sequence shown here is derived from an EMBL/GenBank/DDBJ whole genome shotgun (WGS) entry which is preliminary data.</text>
</comment>
<keyword evidence="3" id="KW-1185">Reference proteome</keyword>
<sequence length="39" mass="4553">MSSVLDDCRYKVANGRVTAYVFYLEVSAYGRQWEADLYI</sequence>
<dbReference type="EMBL" id="BGPR01021748">
    <property type="protein sequence ID" value="GBN87307.1"/>
    <property type="molecule type" value="Genomic_DNA"/>
</dbReference>
<evidence type="ECO:0000313" key="1">
    <source>
        <dbReference type="EMBL" id="GBN87307.1"/>
    </source>
</evidence>
<proteinExistence type="predicted"/>
<accession>A0A4Y2SHK2</accession>
<protein>
    <submittedName>
        <fullName evidence="2">Uncharacterized protein</fullName>
    </submittedName>
</protein>
<dbReference type="EMBL" id="BGPR01021780">
    <property type="protein sequence ID" value="GBN87371.1"/>
    <property type="molecule type" value="Genomic_DNA"/>
</dbReference>